<keyword evidence="4 7" id="KW-0067">ATP-binding</keyword>
<comment type="function">
    <text evidence="7">Allows the formation of correctly charged Gln-tRNA(Gln) through the transamidation of misacylated Glu-tRNA(Gln) in the mitochondria. The reaction takes place in the presence of glutamine and ATP through an activated gamma-phospho-Glu-tRNA(Gln).</text>
</comment>
<sequence length="516" mass="56326">MNRTFSGGIRQLGASFASGAASPTQITEHALQAAKVASHLNAFIRLTPEVALSSSNESSFRYQRRGQRSPLEGVPIAVKDNYCTKDIPTTCASKMLEKFVPTYNATVVDRLIHAGAVLLGKTNMDEFSMGSGSVESFFGPVKNVWSKDFENDNWRITGGSSGGSAVAVASGICFAAIGSDTGGSVRIPASYCGVVGLKPTYGLISRHGLIPLANSMDCPGVLANNVDDCVSVLNAISGPDDCDSTTIKEPYPKVELPFLDQINVEGIRVGIPEQCSCEGLMPEVRDTWVKIADILEDNGAQVRRVSMPNILNSIYVYSVLNQCEVASNMARYDGVEYGHRASTAASTEELYAKSRSEGFNIVVKTRILAGNYFLLKRNYDNYYIRAMKVRRMIFNDFKQVFEKDGIDVLLTPTTLTDAPLYREFVTKSNRDQCALNDLFTTPANLAGIPAVSIPIRLSSNCLPISLQLMGNTLQENLLLRVAKWIESRVDFQGVAPPEDLRRMMEIMISAAEKKTS</sequence>
<dbReference type="GO" id="GO:0050567">
    <property type="term" value="F:glutaminyl-tRNA synthase (glutamine-hydrolyzing) activity"/>
    <property type="evidence" value="ECO:0007669"/>
    <property type="project" value="UniProtKB-UniRule"/>
</dbReference>
<dbReference type="PANTHER" id="PTHR11895:SF7">
    <property type="entry name" value="GLUTAMYL-TRNA(GLN) AMIDOTRANSFERASE SUBUNIT A, MITOCHONDRIAL"/>
    <property type="match status" value="1"/>
</dbReference>
<keyword evidence="5 7" id="KW-0648">Protein biosynthesis</keyword>
<accession>A0A7R8YYD2</accession>
<evidence type="ECO:0000256" key="7">
    <source>
        <dbReference type="HAMAP-Rule" id="MF_03150"/>
    </source>
</evidence>
<dbReference type="InParanoid" id="A0A7R8YYD2"/>
<dbReference type="GO" id="GO:0030956">
    <property type="term" value="C:glutamyl-tRNA(Gln) amidotransferase complex"/>
    <property type="evidence" value="ECO:0007669"/>
    <property type="project" value="UniProtKB-UniRule"/>
</dbReference>
<dbReference type="SUPFAM" id="SSF75304">
    <property type="entry name" value="Amidase signature (AS) enzymes"/>
    <property type="match status" value="1"/>
</dbReference>
<comment type="similarity">
    <text evidence="1 7">Belongs to the amidase family. GatA subfamily.</text>
</comment>
<protein>
    <recommendedName>
        <fullName evidence="7">Glutamyl-tRNA(Gln) amidotransferase subunit A, mitochondrial</fullName>
        <shortName evidence="7">Glu-AdT subunit A</shortName>
        <ecNumber evidence="7">6.3.5.7</ecNumber>
    </recommendedName>
</protein>
<name>A0A7R8YYD2_HERIL</name>
<comment type="subcellular location">
    <subcellularLocation>
        <location evidence="7">Mitochondrion</location>
    </subcellularLocation>
</comment>
<dbReference type="GO" id="GO:0032543">
    <property type="term" value="P:mitochondrial translation"/>
    <property type="evidence" value="ECO:0007669"/>
    <property type="project" value="UniProtKB-UniRule"/>
</dbReference>
<evidence type="ECO:0000256" key="4">
    <source>
        <dbReference type="ARBA" id="ARBA00022840"/>
    </source>
</evidence>
<keyword evidence="7" id="KW-0496">Mitochondrion</keyword>
<feature type="domain" description="Amidase" evidence="8">
    <location>
        <begin position="26"/>
        <end position="479"/>
    </location>
</feature>
<gene>
    <name evidence="7" type="primary">GatA</name>
    <name evidence="9" type="ORF">HERILL_LOCUS12488</name>
</gene>
<dbReference type="HAMAP" id="MF_00120">
    <property type="entry name" value="GatA"/>
    <property type="match status" value="1"/>
</dbReference>
<dbReference type="EMBL" id="LR899013">
    <property type="protein sequence ID" value="CAD7089973.1"/>
    <property type="molecule type" value="Genomic_DNA"/>
</dbReference>
<dbReference type="Gene3D" id="3.90.1300.10">
    <property type="entry name" value="Amidase signature (AS) domain"/>
    <property type="match status" value="1"/>
</dbReference>
<comment type="catalytic activity">
    <reaction evidence="6 7">
        <text>L-glutamyl-tRNA(Gln) + L-glutamine + ATP + H2O = L-glutaminyl-tRNA(Gln) + L-glutamate + ADP + phosphate + H(+)</text>
        <dbReference type="Rhea" id="RHEA:17521"/>
        <dbReference type="Rhea" id="RHEA-COMP:9681"/>
        <dbReference type="Rhea" id="RHEA-COMP:9684"/>
        <dbReference type="ChEBI" id="CHEBI:15377"/>
        <dbReference type="ChEBI" id="CHEBI:15378"/>
        <dbReference type="ChEBI" id="CHEBI:29985"/>
        <dbReference type="ChEBI" id="CHEBI:30616"/>
        <dbReference type="ChEBI" id="CHEBI:43474"/>
        <dbReference type="ChEBI" id="CHEBI:58359"/>
        <dbReference type="ChEBI" id="CHEBI:78520"/>
        <dbReference type="ChEBI" id="CHEBI:78521"/>
        <dbReference type="ChEBI" id="CHEBI:456216"/>
        <dbReference type="EC" id="6.3.5.7"/>
    </reaction>
</comment>
<feature type="active site" description="Acyl-ester intermediate" evidence="7">
    <location>
        <position position="184"/>
    </location>
</feature>
<dbReference type="EC" id="6.3.5.7" evidence="7"/>
<evidence type="ECO:0000313" key="9">
    <source>
        <dbReference type="EMBL" id="CAD7089973.1"/>
    </source>
</evidence>
<feature type="active site" description="Charge relay system" evidence="7">
    <location>
        <position position="160"/>
    </location>
</feature>
<feature type="active site" description="Charge relay system" evidence="7">
    <location>
        <position position="79"/>
    </location>
</feature>
<dbReference type="InterPro" id="IPR023631">
    <property type="entry name" value="Amidase_dom"/>
</dbReference>
<dbReference type="FunCoup" id="A0A7R8YYD2">
    <property type="interactions" value="741"/>
</dbReference>
<dbReference type="InterPro" id="IPR000120">
    <property type="entry name" value="Amidase"/>
</dbReference>
<dbReference type="GO" id="GO:0005524">
    <property type="term" value="F:ATP binding"/>
    <property type="evidence" value="ECO:0007669"/>
    <property type="project" value="UniProtKB-KW"/>
</dbReference>
<evidence type="ECO:0000256" key="2">
    <source>
        <dbReference type="ARBA" id="ARBA00022598"/>
    </source>
</evidence>
<dbReference type="OrthoDB" id="421993at2759"/>
<evidence type="ECO:0000256" key="3">
    <source>
        <dbReference type="ARBA" id="ARBA00022741"/>
    </source>
</evidence>
<keyword evidence="3 7" id="KW-0547">Nucleotide-binding</keyword>
<dbReference type="GO" id="GO:0070681">
    <property type="term" value="P:glutaminyl-tRNAGln biosynthesis via transamidation"/>
    <property type="evidence" value="ECO:0007669"/>
    <property type="project" value="UniProtKB-UniRule"/>
</dbReference>
<dbReference type="NCBIfam" id="TIGR00132">
    <property type="entry name" value="gatA"/>
    <property type="match status" value="1"/>
</dbReference>
<comment type="subunit">
    <text evidence="7">Subunit of the heterotrimeric GatCAB amidotransferase (AdT) complex, composed of A, B and C subunits.</text>
</comment>
<dbReference type="InterPro" id="IPR020556">
    <property type="entry name" value="Amidase_CS"/>
</dbReference>
<dbReference type="OMA" id="QPASYCG"/>
<evidence type="ECO:0000256" key="5">
    <source>
        <dbReference type="ARBA" id="ARBA00022917"/>
    </source>
</evidence>
<dbReference type="GO" id="GO:0005739">
    <property type="term" value="C:mitochondrion"/>
    <property type="evidence" value="ECO:0007669"/>
    <property type="project" value="UniProtKB-SubCell"/>
</dbReference>
<evidence type="ECO:0000313" key="10">
    <source>
        <dbReference type="Proteomes" id="UP000594454"/>
    </source>
</evidence>
<reference evidence="9 10" key="1">
    <citation type="submission" date="2020-11" db="EMBL/GenBank/DDBJ databases">
        <authorList>
            <person name="Wallbank WR R."/>
            <person name="Pardo Diaz C."/>
            <person name="Kozak K."/>
            <person name="Martin S."/>
            <person name="Jiggins C."/>
            <person name="Moest M."/>
            <person name="Warren A I."/>
            <person name="Generalovic N T."/>
            <person name="Byers J.R.P. K."/>
            <person name="Montejo-Kovacevich G."/>
            <person name="Yen C E."/>
        </authorList>
    </citation>
    <scope>NUCLEOTIDE SEQUENCE [LARGE SCALE GENOMIC DNA]</scope>
</reference>
<dbReference type="PROSITE" id="PS00571">
    <property type="entry name" value="AMIDASES"/>
    <property type="match status" value="1"/>
</dbReference>
<keyword evidence="10" id="KW-1185">Reference proteome</keyword>
<dbReference type="Pfam" id="PF01425">
    <property type="entry name" value="Amidase"/>
    <property type="match status" value="1"/>
</dbReference>
<evidence type="ECO:0000256" key="6">
    <source>
        <dbReference type="ARBA" id="ARBA00047407"/>
    </source>
</evidence>
<keyword evidence="2 7" id="KW-0436">Ligase</keyword>
<dbReference type="AlphaFoldDB" id="A0A7R8YYD2"/>
<evidence type="ECO:0000256" key="1">
    <source>
        <dbReference type="ARBA" id="ARBA00008069"/>
    </source>
</evidence>
<dbReference type="InterPro" id="IPR036928">
    <property type="entry name" value="AS_sf"/>
</dbReference>
<proteinExistence type="inferred from homology"/>
<dbReference type="InterPro" id="IPR004412">
    <property type="entry name" value="GatA"/>
</dbReference>
<evidence type="ECO:0000259" key="8">
    <source>
        <dbReference type="Pfam" id="PF01425"/>
    </source>
</evidence>
<organism evidence="9 10">
    <name type="scientific">Hermetia illucens</name>
    <name type="common">Black soldier fly</name>
    <dbReference type="NCBI Taxonomy" id="343691"/>
    <lineage>
        <taxon>Eukaryota</taxon>
        <taxon>Metazoa</taxon>
        <taxon>Ecdysozoa</taxon>
        <taxon>Arthropoda</taxon>
        <taxon>Hexapoda</taxon>
        <taxon>Insecta</taxon>
        <taxon>Pterygota</taxon>
        <taxon>Neoptera</taxon>
        <taxon>Endopterygota</taxon>
        <taxon>Diptera</taxon>
        <taxon>Brachycera</taxon>
        <taxon>Stratiomyomorpha</taxon>
        <taxon>Stratiomyidae</taxon>
        <taxon>Hermetiinae</taxon>
        <taxon>Hermetia</taxon>
    </lineage>
</organism>
<dbReference type="PANTHER" id="PTHR11895">
    <property type="entry name" value="TRANSAMIDASE"/>
    <property type="match status" value="1"/>
</dbReference>
<dbReference type="Proteomes" id="UP000594454">
    <property type="component" value="Chromosome 5"/>
</dbReference>